<dbReference type="AlphaFoldDB" id="A0A1R1YFD5"/>
<protein>
    <submittedName>
        <fullName evidence="2">Uncharacterized protein</fullName>
    </submittedName>
</protein>
<name>A0A1R1YFD5_9FUNG</name>
<dbReference type="STRING" id="133412.A0A1R1YFD5"/>
<dbReference type="EMBL" id="LSSN01000142">
    <property type="protein sequence ID" value="OMJ25609.1"/>
    <property type="molecule type" value="Genomic_DNA"/>
</dbReference>
<keyword evidence="3" id="KW-1185">Reference proteome</keyword>
<evidence type="ECO:0000256" key="1">
    <source>
        <dbReference type="SAM" id="MobiDB-lite"/>
    </source>
</evidence>
<comment type="caution">
    <text evidence="2">The sequence shown here is derived from an EMBL/GenBank/DDBJ whole genome shotgun (WGS) entry which is preliminary data.</text>
</comment>
<gene>
    <name evidence="2" type="ORF">AYI70_g777</name>
</gene>
<proteinExistence type="predicted"/>
<evidence type="ECO:0000313" key="3">
    <source>
        <dbReference type="Proteomes" id="UP000187283"/>
    </source>
</evidence>
<evidence type="ECO:0000313" key="2">
    <source>
        <dbReference type="EMBL" id="OMJ25609.1"/>
    </source>
</evidence>
<organism evidence="2 3">
    <name type="scientific">Smittium culicis</name>
    <dbReference type="NCBI Taxonomy" id="133412"/>
    <lineage>
        <taxon>Eukaryota</taxon>
        <taxon>Fungi</taxon>
        <taxon>Fungi incertae sedis</taxon>
        <taxon>Zoopagomycota</taxon>
        <taxon>Kickxellomycotina</taxon>
        <taxon>Harpellomycetes</taxon>
        <taxon>Harpellales</taxon>
        <taxon>Legeriomycetaceae</taxon>
        <taxon>Smittium</taxon>
    </lineage>
</organism>
<feature type="compositionally biased region" description="Polar residues" evidence="1">
    <location>
        <begin position="1"/>
        <end position="11"/>
    </location>
</feature>
<dbReference type="Proteomes" id="UP000187283">
    <property type="component" value="Unassembled WGS sequence"/>
</dbReference>
<reference evidence="2 3" key="1">
    <citation type="submission" date="2017-01" db="EMBL/GenBank/DDBJ databases">
        <authorList>
            <person name="Mah S.A."/>
            <person name="Swanson W.J."/>
            <person name="Moy G.W."/>
            <person name="Vacquier V.D."/>
        </authorList>
    </citation>
    <scope>NUCLEOTIDE SEQUENCE [LARGE SCALE GENOMIC DNA]</scope>
    <source>
        <strain evidence="2 3">GSMNP</strain>
    </source>
</reference>
<sequence length="106" mass="11655">MIPKDTYSSKNTTAHSTDAATAAESSSKRISDRQYNFIGRGRGRWKGSQQKPREHSSMHQARYVQSGVVKLYGHSMGSEHSGTGILYPIQKPKISDVESVISTNGN</sequence>
<feature type="region of interest" description="Disordered" evidence="1">
    <location>
        <begin position="1"/>
        <end position="60"/>
    </location>
</feature>
<feature type="compositionally biased region" description="Low complexity" evidence="1">
    <location>
        <begin position="12"/>
        <end position="25"/>
    </location>
</feature>
<accession>A0A1R1YFD5</accession>